<keyword evidence="5" id="KW-1185">Reference proteome</keyword>
<feature type="region of interest" description="Disordered" evidence="2">
    <location>
        <begin position="45"/>
        <end position="123"/>
    </location>
</feature>
<dbReference type="PROSITE" id="PS50802">
    <property type="entry name" value="OTU"/>
    <property type="match status" value="1"/>
</dbReference>
<dbReference type="Gene3D" id="3.90.70.80">
    <property type="match status" value="1"/>
</dbReference>
<dbReference type="InterPro" id="IPR038765">
    <property type="entry name" value="Papain-like_cys_pep_sf"/>
</dbReference>
<name>A0A6A5BK12_NAEFO</name>
<dbReference type="SUPFAM" id="SSF54001">
    <property type="entry name" value="Cysteine proteinases"/>
    <property type="match status" value="1"/>
</dbReference>
<protein>
    <recommendedName>
        <fullName evidence="3">OTU domain-containing protein</fullName>
    </recommendedName>
</protein>
<reference evidence="4 5" key="1">
    <citation type="journal article" date="2019" name="Sci. Rep.">
        <title>Nanopore sequencing improves the draft genome of the human pathogenic amoeba Naegleria fowleri.</title>
        <authorList>
            <person name="Liechti N."/>
            <person name="Schurch N."/>
            <person name="Bruggmann R."/>
            <person name="Wittwer M."/>
        </authorList>
    </citation>
    <scope>NUCLEOTIDE SEQUENCE [LARGE SCALE GENOMIC DNA]</scope>
    <source>
        <strain evidence="4 5">ATCC 30894</strain>
    </source>
</reference>
<dbReference type="EMBL" id="VFQX01000052">
    <property type="protein sequence ID" value="KAF0974384.1"/>
    <property type="molecule type" value="Genomic_DNA"/>
</dbReference>
<evidence type="ECO:0000313" key="5">
    <source>
        <dbReference type="Proteomes" id="UP000444721"/>
    </source>
</evidence>
<dbReference type="Pfam" id="PF02338">
    <property type="entry name" value="OTU"/>
    <property type="match status" value="1"/>
</dbReference>
<dbReference type="GO" id="GO:0004843">
    <property type="term" value="F:cysteine-type deubiquitinase activity"/>
    <property type="evidence" value="ECO:0007669"/>
    <property type="project" value="TreeGrafter"/>
</dbReference>
<dbReference type="GeneID" id="68113634"/>
<feature type="coiled-coil region" evidence="1">
    <location>
        <begin position="1"/>
        <end position="35"/>
    </location>
</feature>
<feature type="compositionally biased region" description="Basic and acidic residues" evidence="2">
    <location>
        <begin position="45"/>
        <end position="59"/>
    </location>
</feature>
<dbReference type="VEuPathDB" id="AmoebaDB:FDP41_006416"/>
<dbReference type="OMA" id="YELGAHY"/>
<organism evidence="4 5">
    <name type="scientific">Naegleria fowleri</name>
    <name type="common">Brain eating amoeba</name>
    <dbReference type="NCBI Taxonomy" id="5763"/>
    <lineage>
        <taxon>Eukaryota</taxon>
        <taxon>Discoba</taxon>
        <taxon>Heterolobosea</taxon>
        <taxon>Tetramitia</taxon>
        <taxon>Eutetramitia</taxon>
        <taxon>Vahlkampfiidae</taxon>
        <taxon>Naegleria</taxon>
    </lineage>
</organism>
<dbReference type="InterPro" id="IPR050704">
    <property type="entry name" value="Peptidase_C85-like"/>
</dbReference>
<dbReference type="Proteomes" id="UP000444721">
    <property type="component" value="Unassembled WGS sequence"/>
</dbReference>
<feature type="compositionally biased region" description="Basic residues" evidence="2">
    <location>
        <begin position="108"/>
        <end position="119"/>
    </location>
</feature>
<sequence>MSSLQELEARHQQEIKQLEEEREVELQKLSGAAAKKKYENKWKERMQQLKQTHETELWEAKMSSTVGDDDEDEEEKHDEKTNGGASSKQSAQAKKEEEEKKKAEQRKQKNAKKKQKKVQKQQEQRLQAQQEFLSDGGVSQRDIEIQRIQQYFENNWCIHEIDSDGHCLYRSLADQLNINLKDTTNPYTKDLLIRANNELSEKNKRELKNLSSSTGFTYLHLRSLIANQLRRKADDYFPFVMDVCETMDQYADTVEHSSEWGGQVEIQAFLDLCQEQYVLKIVQDNGIVTMGSNSKSQTPEQSNLIVTYHKKYYALGEHYNSIRIAPLVPAE</sequence>
<dbReference type="GO" id="GO:0016579">
    <property type="term" value="P:protein deubiquitination"/>
    <property type="evidence" value="ECO:0007669"/>
    <property type="project" value="TreeGrafter"/>
</dbReference>
<evidence type="ECO:0000313" key="4">
    <source>
        <dbReference type="EMBL" id="KAF0974384.1"/>
    </source>
</evidence>
<keyword evidence="1" id="KW-0175">Coiled coil</keyword>
<dbReference type="InterPro" id="IPR003323">
    <property type="entry name" value="OTU_dom"/>
</dbReference>
<feature type="compositionally biased region" description="Basic and acidic residues" evidence="2">
    <location>
        <begin position="93"/>
        <end position="107"/>
    </location>
</feature>
<dbReference type="OrthoDB" id="415023at2759"/>
<dbReference type="AlphaFoldDB" id="A0A6A5BK12"/>
<evidence type="ECO:0000259" key="3">
    <source>
        <dbReference type="PROSITE" id="PS50802"/>
    </source>
</evidence>
<dbReference type="CDD" id="cd22748">
    <property type="entry name" value="OTU_OTUD6-like"/>
    <property type="match status" value="1"/>
</dbReference>
<gene>
    <name evidence="4" type="ORF">FDP41_006416</name>
</gene>
<dbReference type="RefSeq" id="XP_044559097.1">
    <property type="nucleotide sequence ID" value="XM_044710049.1"/>
</dbReference>
<proteinExistence type="predicted"/>
<evidence type="ECO:0000256" key="2">
    <source>
        <dbReference type="SAM" id="MobiDB-lite"/>
    </source>
</evidence>
<dbReference type="PANTHER" id="PTHR12419">
    <property type="entry name" value="OTU DOMAIN CONTAINING PROTEIN"/>
    <property type="match status" value="1"/>
</dbReference>
<evidence type="ECO:0000256" key="1">
    <source>
        <dbReference type="SAM" id="Coils"/>
    </source>
</evidence>
<dbReference type="PANTHER" id="PTHR12419:SF10">
    <property type="entry name" value="DEUBIQUITINASE OTUD6B"/>
    <property type="match status" value="1"/>
</dbReference>
<accession>A0A6A5BK12</accession>
<feature type="domain" description="OTU" evidence="3">
    <location>
        <begin position="156"/>
        <end position="325"/>
    </location>
</feature>
<comment type="caution">
    <text evidence="4">The sequence shown here is derived from an EMBL/GenBank/DDBJ whole genome shotgun (WGS) entry which is preliminary data.</text>
</comment>
<feature type="compositionally biased region" description="Acidic residues" evidence="2">
    <location>
        <begin position="67"/>
        <end position="76"/>
    </location>
</feature>
<dbReference type="VEuPathDB" id="AmoebaDB:NfTy_090090"/>
<dbReference type="VEuPathDB" id="AmoebaDB:NF0089160"/>